<dbReference type="Gramene" id="MELO3C034018.2.1">
    <property type="protein sequence ID" value="MELO3C034018.2.1"/>
    <property type="gene ID" value="MELO3C034018.2"/>
</dbReference>
<name>A0A9I9EI01_CUCME</name>
<proteinExistence type="predicted"/>
<feature type="signal peptide" evidence="1">
    <location>
        <begin position="1"/>
        <end position="19"/>
    </location>
</feature>
<protein>
    <submittedName>
        <fullName evidence="2">Uncharacterized protein</fullName>
    </submittedName>
</protein>
<evidence type="ECO:0000256" key="1">
    <source>
        <dbReference type="SAM" id="SignalP"/>
    </source>
</evidence>
<accession>A0A9I9EI01</accession>
<feature type="chain" id="PRO_5039920635" evidence="1">
    <location>
        <begin position="20"/>
        <end position="62"/>
    </location>
</feature>
<evidence type="ECO:0000313" key="2">
    <source>
        <dbReference type="EnsemblPlants" id="MELO3C034018.2.1"/>
    </source>
</evidence>
<dbReference type="EnsemblPlants" id="MELO3C034018.2.1">
    <property type="protein sequence ID" value="MELO3C034018.2.1"/>
    <property type="gene ID" value="MELO3C034018.2"/>
</dbReference>
<organism evidence="2">
    <name type="scientific">Cucumis melo</name>
    <name type="common">Muskmelon</name>
    <dbReference type="NCBI Taxonomy" id="3656"/>
    <lineage>
        <taxon>Eukaryota</taxon>
        <taxon>Viridiplantae</taxon>
        <taxon>Streptophyta</taxon>
        <taxon>Embryophyta</taxon>
        <taxon>Tracheophyta</taxon>
        <taxon>Spermatophyta</taxon>
        <taxon>Magnoliopsida</taxon>
        <taxon>eudicotyledons</taxon>
        <taxon>Gunneridae</taxon>
        <taxon>Pentapetalae</taxon>
        <taxon>rosids</taxon>
        <taxon>fabids</taxon>
        <taxon>Cucurbitales</taxon>
        <taxon>Cucurbitaceae</taxon>
        <taxon>Benincaseae</taxon>
        <taxon>Cucumis</taxon>
    </lineage>
</organism>
<sequence>MILLLMVTYNWTLVYDVASQDQIKVQRKITQNCIRIKRLKDGRLVTRTYHYKMKYERTLRGH</sequence>
<reference evidence="2" key="1">
    <citation type="submission" date="2023-03" db="UniProtKB">
        <authorList>
            <consortium name="EnsemblPlants"/>
        </authorList>
    </citation>
    <scope>IDENTIFICATION</scope>
</reference>
<keyword evidence="1" id="KW-0732">Signal</keyword>
<dbReference type="AlphaFoldDB" id="A0A9I9EI01"/>